<accession>A0A381N622</accession>
<evidence type="ECO:0000313" key="2">
    <source>
        <dbReference type="EMBL" id="SUZ49937.1"/>
    </source>
</evidence>
<evidence type="ECO:0000256" key="1">
    <source>
        <dbReference type="SAM" id="MobiDB-lite"/>
    </source>
</evidence>
<dbReference type="AlphaFoldDB" id="A0A381N622"/>
<reference evidence="2" key="1">
    <citation type="submission" date="2018-05" db="EMBL/GenBank/DDBJ databases">
        <authorList>
            <person name="Lanie J.A."/>
            <person name="Ng W.-L."/>
            <person name="Kazmierczak K.M."/>
            <person name="Andrzejewski T.M."/>
            <person name="Davidsen T.M."/>
            <person name="Wayne K.J."/>
            <person name="Tettelin H."/>
            <person name="Glass J.I."/>
            <person name="Rusch D."/>
            <person name="Podicherti R."/>
            <person name="Tsui H.-C.T."/>
            <person name="Winkler M.E."/>
        </authorList>
    </citation>
    <scope>NUCLEOTIDE SEQUENCE</scope>
</reference>
<feature type="region of interest" description="Disordered" evidence="1">
    <location>
        <begin position="88"/>
        <end position="109"/>
    </location>
</feature>
<dbReference type="EMBL" id="UINC01000144">
    <property type="protein sequence ID" value="SUZ49937.1"/>
    <property type="molecule type" value="Genomic_DNA"/>
</dbReference>
<feature type="region of interest" description="Disordered" evidence="1">
    <location>
        <begin position="1"/>
        <end position="21"/>
    </location>
</feature>
<name>A0A381N622_9ZZZZ</name>
<proteinExistence type="predicted"/>
<gene>
    <name evidence="2" type="ORF">METZ01_LOCUS2791</name>
</gene>
<sequence>MAVAGGKGQLKRLETTSGLQASGELNRPVGLASQSFVNQVHRVNGLLEGGDLHGHAIPPNMCVSANLDVSGLMAGLFVYLKVYSGSAPGKPSISCHTDRQDLLANQPRR</sequence>
<organism evidence="2">
    <name type="scientific">marine metagenome</name>
    <dbReference type="NCBI Taxonomy" id="408172"/>
    <lineage>
        <taxon>unclassified sequences</taxon>
        <taxon>metagenomes</taxon>
        <taxon>ecological metagenomes</taxon>
    </lineage>
</organism>
<protein>
    <submittedName>
        <fullName evidence="2">Uncharacterized protein</fullName>
    </submittedName>
</protein>